<dbReference type="Proteomes" id="UP001205890">
    <property type="component" value="Unassembled WGS sequence"/>
</dbReference>
<dbReference type="EMBL" id="JANCLU010000022">
    <property type="protein sequence ID" value="MCP8940482.1"/>
    <property type="molecule type" value="Genomic_DNA"/>
</dbReference>
<evidence type="ECO:0000256" key="2">
    <source>
        <dbReference type="ARBA" id="ARBA00022598"/>
    </source>
</evidence>
<evidence type="ECO:0000259" key="7">
    <source>
        <dbReference type="Pfam" id="PF13193"/>
    </source>
</evidence>
<evidence type="ECO:0000256" key="5">
    <source>
        <dbReference type="SAM" id="MobiDB-lite"/>
    </source>
</evidence>
<dbReference type="Pfam" id="PF13193">
    <property type="entry name" value="AMP-binding_C"/>
    <property type="match status" value="1"/>
</dbReference>
<comment type="similarity">
    <text evidence="1">Belongs to the ATP-dependent AMP-binding enzyme family.</text>
</comment>
<evidence type="ECO:0000313" key="8">
    <source>
        <dbReference type="EMBL" id="MCP8940482.1"/>
    </source>
</evidence>
<comment type="caution">
    <text evidence="8">The sequence shown here is derived from an EMBL/GenBank/DDBJ whole genome shotgun (WGS) entry which is preliminary data.</text>
</comment>
<organism evidence="8 9">
    <name type="scientific">Alsobacter ponti</name>
    <dbReference type="NCBI Taxonomy" id="2962936"/>
    <lineage>
        <taxon>Bacteria</taxon>
        <taxon>Pseudomonadati</taxon>
        <taxon>Pseudomonadota</taxon>
        <taxon>Alphaproteobacteria</taxon>
        <taxon>Hyphomicrobiales</taxon>
        <taxon>Alsobacteraceae</taxon>
        <taxon>Alsobacter</taxon>
    </lineage>
</organism>
<evidence type="ECO:0000313" key="9">
    <source>
        <dbReference type="Proteomes" id="UP001205890"/>
    </source>
</evidence>
<feature type="domain" description="AMP-binding enzyme C-terminal" evidence="7">
    <location>
        <begin position="450"/>
        <end position="528"/>
    </location>
</feature>
<dbReference type="Pfam" id="PF00501">
    <property type="entry name" value="AMP-binding"/>
    <property type="match status" value="1"/>
</dbReference>
<dbReference type="PANTHER" id="PTHR43605:SF10">
    <property type="entry name" value="ACYL-COA SYNTHETASE MEDIUM CHAIN FAMILY MEMBER 3"/>
    <property type="match status" value="1"/>
</dbReference>
<sequence length="556" mass="59420">MLPPVRDYDALMREFRWSIPRRYNIGVDVCDRWAATDPARIAILEVDASGAATATSFAELRAASNRFANALRRAGVGRGDRVALLLPQSLDLAIAHIAVYKLGAVALPLAVLFGVDALAYRLEDAGASCLVANAAGLAKVAASGAALPDLRAVFSVDGPEGSAAGFREAMERESDDFAPVDTLADDPAMMIYTSGTTGAPKGALHAHRVLPGHLPGFGMVHEFYPQPGDRMWTPADWAWAGGLLNAMLPSLHFGVTVVARKFEKFDPEEAFRLLQDHGVRNVFAPPTALRMLRAVKSPRERFDLDLRTVASAGEALGAETLAWGREALGLTINEAFGQTECNLVLASCAAIGVVRPGAIGRAVPGHAVGIIRPDGALCEPGETGQIAVRRPDPVMFLGYWGREEATRAKFLGDWMTTGDQGVADEEGYVRFLGRDDDVITSSGYRIGPVEIEDCLLRHAAVKMAAAVGKPDALRTEIVKAFIVLNAGYAPGDALAADIGAFVRARLSAHEYPREIEFVPELPLTTTGKIIRRELRDRAPIAPKGGRQSTHPPSPAA</sequence>
<feature type="domain" description="AMP-dependent synthetase/ligase" evidence="6">
    <location>
        <begin position="31"/>
        <end position="400"/>
    </location>
</feature>
<evidence type="ECO:0000256" key="4">
    <source>
        <dbReference type="ARBA" id="ARBA00022840"/>
    </source>
</evidence>
<dbReference type="InterPro" id="IPR051087">
    <property type="entry name" value="Mitochondrial_ACSM"/>
</dbReference>
<dbReference type="InterPro" id="IPR045851">
    <property type="entry name" value="AMP-bd_C_sf"/>
</dbReference>
<evidence type="ECO:0000256" key="1">
    <source>
        <dbReference type="ARBA" id="ARBA00006432"/>
    </source>
</evidence>
<accession>A0ABT1LG64</accession>
<keyword evidence="4" id="KW-0067">ATP-binding</keyword>
<dbReference type="InterPro" id="IPR020845">
    <property type="entry name" value="AMP-binding_CS"/>
</dbReference>
<protein>
    <submittedName>
        <fullName evidence="8">AMP-binding protein</fullName>
    </submittedName>
</protein>
<dbReference type="InterPro" id="IPR000873">
    <property type="entry name" value="AMP-dep_synth/lig_dom"/>
</dbReference>
<keyword evidence="3" id="KW-0547">Nucleotide-binding</keyword>
<dbReference type="PANTHER" id="PTHR43605">
    <property type="entry name" value="ACYL-COENZYME A SYNTHETASE"/>
    <property type="match status" value="1"/>
</dbReference>
<proteinExistence type="inferred from homology"/>
<dbReference type="Gene3D" id="3.40.50.12780">
    <property type="entry name" value="N-terminal domain of ligase-like"/>
    <property type="match status" value="1"/>
</dbReference>
<keyword evidence="9" id="KW-1185">Reference proteome</keyword>
<gene>
    <name evidence="8" type="ORF">NK718_18305</name>
</gene>
<dbReference type="InterPro" id="IPR042099">
    <property type="entry name" value="ANL_N_sf"/>
</dbReference>
<dbReference type="PROSITE" id="PS00455">
    <property type="entry name" value="AMP_BINDING"/>
    <property type="match status" value="1"/>
</dbReference>
<dbReference type="SUPFAM" id="SSF56801">
    <property type="entry name" value="Acetyl-CoA synthetase-like"/>
    <property type="match status" value="1"/>
</dbReference>
<name>A0ABT1LG64_9HYPH</name>
<keyword evidence="2" id="KW-0436">Ligase</keyword>
<dbReference type="Gene3D" id="3.30.300.30">
    <property type="match status" value="1"/>
</dbReference>
<evidence type="ECO:0000256" key="3">
    <source>
        <dbReference type="ARBA" id="ARBA00022741"/>
    </source>
</evidence>
<dbReference type="InterPro" id="IPR025110">
    <property type="entry name" value="AMP-bd_C"/>
</dbReference>
<reference evidence="8 9" key="1">
    <citation type="submission" date="2022-07" db="EMBL/GenBank/DDBJ databases">
        <authorList>
            <person name="Li W.-J."/>
            <person name="Deng Q.-Q."/>
        </authorList>
    </citation>
    <scope>NUCLEOTIDE SEQUENCE [LARGE SCALE GENOMIC DNA]</scope>
    <source>
        <strain evidence="8 9">SYSU M60028</strain>
    </source>
</reference>
<feature type="region of interest" description="Disordered" evidence="5">
    <location>
        <begin position="536"/>
        <end position="556"/>
    </location>
</feature>
<evidence type="ECO:0000259" key="6">
    <source>
        <dbReference type="Pfam" id="PF00501"/>
    </source>
</evidence>
<dbReference type="RefSeq" id="WP_254745262.1">
    <property type="nucleotide sequence ID" value="NZ_JANCLU010000022.1"/>
</dbReference>